<dbReference type="RefSeq" id="XP_028546810.1">
    <property type="nucleotide sequence ID" value="XM_028691009.1"/>
</dbReference>
<evidence type="ECO:0000313" key="1">
    <source>
        <dbReference type="EMBL" id="GAW84221.1"/>
    </source>
</evidence>
<name>A0A1Y1JP06_PLAGO</name>
<dbReference type="EMBL" id="BDQF01000188">
    <property type="protein sequence ID" value="GAW84221.1"/>
    <property type="molecule type" value="Genomic_DNA"/>
</dbReference>
<reference evidence="2" key="1">
    <citation type="submission" date="2017-04" db="EMBL/GenBank/DDBJ databases">
        <title>Plasmodium gonderi genome.</title>
        <authorList>
            <person name="Arisue N."/>
            <person name="Honma H."/>
            <person name="Kawai S."/>
            <person name="Tougan T."/>
            <person name="Tanabe K."/>
            <person name="Horii T."/>
        </authorList>
    </citation>
    <scope>NUCLEOTIDE SEQUENCE [LARGE SCALE GENOMIC DNA]</scope>
    <source>
        <strain evidence="2">ATCC 30045</strain>
    </source>
</reference>
<gene>
    <name evidence="1" type="ORF">PGO_001780</name>
</gene>
<dbReference type="OrthoDB" id="382545at2759"/>
<accession>A0A1Y1JP06</accession>
<evidence type="ECO:0000313" key="2">
    <source>
        <dbReference type="Proteomes" id="UP000195521"/>
    </source>
</evidence>
<dbReference type="AlphaFoldDB" id="A0A1Y1JP06"/>
<proteinExistence type="predicted"/>
<protein>
    <submittedName>
        <fullName evidence="1">Variable surface protein</fullName>
    </submittedName>
</protein>
<sequence length="134" mass="15736">MKNTTTSKYVLKDIHDMYIFLINVSGKTETCNEICDCAKKSAQRYENNMESCKYNSYKYFCNELRNIKEQYDEKMISKICGPETPKTLPSLQSYNITIKKGIYWNYPKNALMILEAINISYYITLTNSFIKNII</sequence>
<organism evidence="1 2">
    <name type="scientific">Plasmodium gonderi</name>
    <dbReference type="NCBI Taxonomy" id="77519"/>
    <lineage>
        <taxon>Eukaryota</taxon>
        <taxon>Sar</taxon>
        <taxon>Alveolata</taxon>
        <taxon>Apicomplexa</taxon>
        <taxon>Aconoidasida</taxon>
        <taxon>Haemosporida</taxon>
        <taxon>Plasmodiidae</taxon>
        <taxon>Plasmodium</taxon>
        <taxon>Plasmodium (Plasmodium)</taxon>
    </lineage>
</organism>
<dbReference type="GeneID" id="39745029"/>
<dbReference type="Proteomes" id="UP000195521">
    <property type="component" value="Unassembled WGS sequence"/>
</dbReference>
<keyword evidence="2" id="KW-1185">Reference proteome</keyword>
<comment type="caution">
    <text evidence="1">The sequence shown here is derived from an EMBL/GenBank/DDBJ whole genome shotgun (WGS) entry which is preliminary data.</text>
</comment>